<dbReference type="InterPro" id="IPR037229">
    <property type="entry name" value="Ribosomal_bL35_sf"/>
</dbReference>
<evidence type="ECO:0000256" key="4">
    <source>
        <dbReference type="RuleBase" id="RU000568"/>
    </source>
</evidence>
<comment type="caution">
    <text evidence="6">The sequence shown here is derived from an EMBL/GenBank/DDBJ whole genome shotgun (WGS) entry which is preliminary data.</text>
</comment>
<gene>
    <name evidence="6" type="ORF">PGT21_033297</name>
    <name evidence="7" type="ORF">PGTUg99_031381</name>
</gene>
<dbReference type="PANTHER" id="PTHR33343">
    <property type="entry name" value="54S RIBOSOMAL PROTEIN BL35M"/>
    <property type="match status" value="1"/>
</dbReference>
<proteinExistence type="inferred from homology"/>
<feature type="region of interest" description="Disordered" evidence="5">
    <location>
        <begin position="38"/>
        <end position="61"/>
    </location>
</feature>
<dbReference type="InterPro" id="IPR021137">
    <property type="entry name" value="Ribosomal_bL35-like"/>
</dbReference>
<evidence type="ECO:0000256" key="5">
    <source>
        <dbReference type="SAM" id="MobiDB-lite"/>
    </source>
</evidence>
<keyword evidence="3 4" id="KW-0687">Ribonucleoprotein</keyword>
<evidence type="ECO:0000313" key="6">
    <source>
        <dbReference type="EMBL" id="KAA1106326.1"/>
    </source>
</evidence>
<dbReference type="PANTHER" id="PTHR33343:SF1">
    <property type="entry name" value="LARGE RIBOSOMAL SUBUNIT PROTEIN BL35M"/>
    <property type="match status" value="1"/>
</dbReference>
<evidence type="ECO:0000313" key="8">
    <source>
        <dbReference type="Proteomes" id="UP000324748"/>
    </source>
</evidence>
<name>A0A5B0PZL1_PUCGR</name>
<keyword evidence="8" id="KW-1185">Reference proteome</keyword>
<feature type="compositionally biased region" description="Polar residues" evidence="5">
    <location>
        <begin position="43"/>
        <end position="53"/>
    </location>
</feature>
<dbReference type="GO" id="GO:0003735">
    <property type="term" value="F:structural constituent of ribosome"/>
    <property type="evidence" value="ECO:0007669"/>
    <property type="project" value="InterPro"/>
</dbReference>
<comment type="similarity">
    <text evidence="1 4">Belongs to the bacterial ribosomal protein bL35 family.</text>
</comment>
<dbReference type="Proteomes" id="UP000325313">
    <property type="component" value="Unassembled WGS sequence"/>
</dbReference>
<sequence>MNILRQLILRTIKPSLSSYQSVPLKPIHPFRIQQQQQQQQQQRAFSISPSTHWKSIGTPKKNRKTRCKLKTHQGASKRFFVTGRGQFKRVQAGTQHLMTGLSQTRKRKLKPMVIVKRSQTSLLRKLLPYAGKRAGFRKLDQSETVWWRSGKLQKSGVALKQAIQRSHALKRSQLLSAPSSSPATTTISE</sequence>
<dbReference type="InterPro" id="IPR001706">
    <property type="entry name" value="Ribosomal_bL35"/>
</dbReference>
<dbReference type="HAMAP" id="MF_00514">
    <property type="entry name" value="Ribosomal_bL35"/>
    <property type="match status" value="1"/>
</dbReference>
<dbReference type="SUPFAM" id="SSF143034">
    <property type="entry name" value="L35p-like"/>
    <property type="match status" value="1"/>
</dbReference>
<dbReference type="GO" id="GO:0015934">
    <property type="term" value="C:large ribosomal subunit"/>
    <property type="evidence" value="ECO:0007669"/>
    <property type="project" value="TreeGrafter"/>
</dbReference>
<evidence type="ECO:0000313" key="7">
    <source>
        <dbReference type="EMBL" id="KAA1109382.1"/>
    </source>
</evidence>
<evidence type="ECO:0000256" key="3">
    <source>
        <dbReference type="ARBA" id="ARBA00023274"/>
    </source>
</evidence>
<reference evidence="8 9" key="1">
    <citation type="submission" date="2019-05" db="EMBL/GenBank/DDBJ databases">
        <title>Emergence of the Ug99 lineage of the wheat stem rust pathogen through somatic hybridization.</title>
        <authorList>
            <person name="Li F."/>
            <person name="Upadhyaya N.M."/>
            <person name="Sperschneider J."/>
            <person name="Matny O."/>
            <person name="Nguyen-Phuc H."/>
            <person name="Mago R."/>
            <person name="Raley C."/>
            <person name="Miller M.E."/>
            <person name="Silverstein K.A.T."/>
            <person name="Henningsen E."/>
            <person name="Hirsch C.D."/>
            <person name="Visser B."/>
            <person name="Pretorius Z.A."/>
            <person name="Steffenson B.J."/>
            <person name="Schwessinger B."/>
            <person name="Dodds P.N."/>
            <person name="Figueroa M."/>
        </authorList>
    </citation>
    <scope>NUCLEOTIDE SEQUENCE [LARGE SCALE GENOMIC DNA]</scope>
    <source>
        <strain evidence="6">21-0</strain>
        <strain evidence="7 9">Ug99</strain>
    </source>
</reference>
<dbReference type="Proteomes" id="UP000324748">
    <property type="component" value="Unassembled WGS sequence"/>
</dbReference>
<keyword evidence="2 4" id="KW-0689">Ribosomal protein</keyword>
<dbReference type="EMBL" id="VSWC01000040">
    <property type="protein sequence ID" value="KAA1106326.1"/>
    <property type="molecule type" value="Genomic_DNA"/>
</dbReference>
<evidence type="ECO:0000313" key="9">
    <source>
        <dbReference type="Proteomes" id="UP000325313"/>
    </source>
</evidence>
<dbReference type="FunFam" id="4.10.410.60:FF:000001">
    <property type="entry name" value="50S ribosomal protein L35"/>
    <property type="match status" value="1"/>
</dbReference>
<dbReference type="Gene3D" id="4.10.410.60">
    <property type="match status" value="1"/>
</dbReference>
<dbReference type="GO" id="GO:0006412">
    <property type="term" value="P:translation"/>
    <property type="evidence" value="ECO:0007669"/>
    <property type="project" value="InterPro"/>
</dbReference>
<dbReference type="EMBL" id="VDEP01000305">
    <property type="protein sequence ID" value="KAA1109382.1"/>
    <property type="molecule type" value="Genomic_DNA"/>
</dbReference>
<organism evidence="6 8">
    <name type="scientific">Puccinia graminis f. sp. tritici</name>
    <dbReference type="NCBI Taxonomy" id="56615"/>
    <lineage>
        <taxon>Eukaryota</taxon>
        <taxon>Fungi</taxon>
        <taxon>Dikarya</taxon>
        <taxon>Basidiomycota</taxon>
        <taxon>Pucciniomycotina</taxon>
        <taxon>Pucciniomycetes</taxon>
        <taxon>Pucciniales</taxon>
        <taxon>Pucciniaceae</taxon>
        <taxon>Puccinia</taxon>
    </lineage>
</organism>
<evidence type="ECO:0000256" key="1">
    <source>
        <dbReference type="ARBA" id="ARBA00006598"/>
    </source>
</evidence>
<dbReference type="AlphaFoldDB" id="A0A5B0PZL1"/>
<dbReference type="NCBIfam" id="TIGR00001">
    <property type="entry name" value="rpmI_bact"/>
    <property type="match status" value="1"/>
</dbReference>
<dbReference type="InterPro" id="IPR018265">
    <property type="entry name" value="Ribosomal_bL35_CS"/>
</dbReference>
<protein>
    <recommendedName>
        <fullName evidence="4">50S ribosomal protein L35</fullName>
    </recommendedName>
</protein>
<evidence type="ECO:0000256" key="2">
    <source>
        <dbReference type="ARBA" id="ARBA00022980"/>
    </source>
</evidence>
<dbReference type="Pfam" id="PF01632">
    <property type="entry name" value="Ribosomal_L35p"/>
    <property type="match status" value="1"/>
</dbReference>
<accession>A0A5B0PZL1</accession>
<dbReference type="OrthoDB" id="162638at2759"/>
<dbReference type="PROSITE" id="PS00936">
    <property type="entry name" value="RIBOSOMAL_L35"/>
    <property type="match status" value="1"/>
</dbReference>
<dbReference type="PRINTS" id="PR00064">
    <property type="entry name" value="RIBOSOMALL35"/>
</dbReference>